<evidence type="ECO:0000256" key="1">
    <source>
        <dbReference type="SAM" id="Phobius"/>
    </source>
</evidence>
<dbReference type="EMBL" id="WHJG01000001">
    <property type="protein sequence ID" value="NHZ77947.1"/>
    <property type="molecule type" value="Genomic_DNA"/>
</dbReference>
<dbReference type="Proteomes" id="UP000621455">
    <property type="component" value="Unassembled WGS sequence"/>
</dbReference>
<evidence type="ECO:0000313" key="2">
    <source>
        <dbReference type="EMBL" id="NHZ77947.1"/>
    </source>
</evidence>
<organism evidence="2 3">
    <name type="scientific">Massilia frigida</name>
    <dbReference type="NCBI Taxonomy" id="2609281"/>
    <lineage>
        <taxon>Bacteria</taxon>
        <taxon>Pseudomonadati</taxon>
        <taxon>Pseudomonadota</taxon>
        <taxon>Betaproteobacteria</taxon>
        <taxon>Burkholderiales</taxon>
        <taxon>Oxalobacteraceae</taxon>
        <taxon>Telluria group</taxon>
        <taxon>Massilia</taxon>
    </lineage>
</organism>
<feature type="transmembrane region" description="Helical" evidence="1">
    <location>
        <begin position="103"/>
        <end position="122"/>
    </location>
</feature>
<accession>A0ABX0N5I3</accession>
<dbReference type="RefSeq" id="WP_167084307.1">
    <property type="nucleotide sequence ID" value="NZ_WHJG01000001.1"/>
</dbReference>
<sequence>MTPMSPNPYAAPKASFNDGVATNRCWRDGGILVASRREHLPPRCVKCNKSAIMDKPRSFSWHHPGWYLLIPILVYITASMFVRKRATLVIGLCDEHRRRRRNVSLAAYGLFALGIVALFNATGSVNPLLGWLACLLMLGGLLLAIGGQRTLRVVSITQHEIRLKGCGPAFLDSLPER</sequence>
<keyword evidence="1" id="KW-1133">Transmembrane helix</keyword>
<protein>
    <submittedName>
        <fullName evidence="2">Uncharacterized protein</fullName>
    </submittedName>
</protein>
<keyword evidence="1" id="KW-0472">Membrane</keyword>
<keyword evidence="1" id="KW-0812">Transmembrane</keyword>
<comment type="caution">
    <text evidence="2">The sequence shown here is derived from an EMBL/GenBank/DDBJ whole genome shotgun (WGS) entry which is preliminary data.</text>
</comment>
<feature type="transmembrane region" description="Helical" evidence="1">
    <location>
        <begin position="65"/>
        <end position="82"/>
    </location>
</feature>
<keyword evidence="3" id="KW-1185">Reference proteome</keyword>
<feature type="transmembrane region" description="Helical" evidence="1">
    <location>
        <begin position="128"/>
        <end position="146"/>
    </location>
</feature>
<reference evidence="2 3" key="1">
    <citation type="submission" date="2019-10" db="EMBL/GenBank/DDBJ databases">
        <title>Taxonomy of Antarctic Massilia spp.: description of Massilia rubra sp. nov., Massilia aquatica sp. nov., Massilia mucilaginosa sp. nov., Massilia frigida sp. nov. isolated from streams, lakes and regoliths.</title>
        <authorList>
            <person name="Holochova P."/>
            <person name="Sedlacek I."/>
            <person name="Kralova S."/>
            <person name="Maslanova I."/>
            <person name="Busse H.-J."/>
            <person name="Stankova E."/>
            <person name="Vrbovska V."/>
            <person name="Kovarovic V."/>
            <person name="Bartak M."/>
            <person name="Svec P."/>
            <person name="Pantucek R."/>
        </authorList>
    </citation>
    <scope>NUCLEOTIDE SEQUENCE [LARGE SCALE GENOMIC DNA]</scope>
    <source>
        <strain evidence="2 3">CCM 8695</strain>
    </source>
</reference>
<gene>
    <name evidence="2" type="ORF">F2P44_01330</name>
</gene>
<proteinExistence type="predicted"/>
<evidence type="ECO:0000313" key="3">
    <source>
        <dbReference type="Proteomes" id="UP000621455"/>
    </source>
</evidence>
<name>A0ABX0N5I3_9BURK</name>